<dbReference type="PANTHER" id="PTHR44688:SF16">
    <property type="entry name" value="DNA-BINDING TRANSCRIPTIONAL ACTIVATOR DEVR_DOSR"/>
    <property type="match status" value="1"/>
</dbReference>
<keyword evidence="6" id="KW-1185">Reference proteome</keyword>
<dbReference type="EMBL" id="JAGIOF010000001">
    <property type="protein sequence ID" value="MBP2388178.1"/>
    <property type="molecule type" value="Genomic_DNA"/>
</dbReference>
<dbReference type="PANTHER" id="PTHR44688">
    <property type="entry name" value="DNA-BINDING TRANSCRIPTIONAL ACTIVATOR DEVR_DOSR"/>
    <property type="match status" value="1"/>
</dbReference>
<protein>
    <submittedName>
        <fullName evidence="5">DNA-binding CsgD family transcriptional regulator</fullName>
    </submittedName>
</protein>
<dbReference type="SUPFAM" id="SSF46894">
    <property type="entry name" value="C-terminal effector domain of the bipartite response regulators"/>
    <property type="match status" value="1"/>
</dbReference>
<dbReference type="PROSITE" id="PS50043">
    <property type="entry name" value="HTH_LUXR_2"/>
    <property type="match status" value="1"/>
</dbReference>
<dbReference type="InterPro" id="IPR016032">
    <property type="entry name" value="Sig_transdc_resp-reg_C-effctor"/>
</dbReference>
<reference evidence="5 6" key="1">
    <citation type="submission" date="2021-03" db="EMBL/GenBank/DDBJ databases">
        <title>Sequencing the genomes of 1000 actinobacteria strains.</title>
        <authorList>
            <person name="Klenk H.-P."/>
        </authorList>
    </citation>
    <scope>NUCLEOTIDE SEQUENCE [LARGE SCALE GENOMIC DNA]</scope>
    <source>
        <strain evidence="5 6">DSM 15797</strain>
    </source>
</reference>
<dbReference type="Gene3D" id="1.10.10.10">
    <property type="entry name" value="Winged helix-like DNA-binding domain superfamily/Winged helix DNA-binding domain"/>
    <property type="match status" value="1"/>
</dbReference>
<dbReference type="PROSITE" id="PS00622">
    <property type="entry name" value="HTH_LUXR_1"/>
    <property type="match status" value="1"/>
</dbReference>
<dbReference type="PRINTS" id="PR00038">
    <property type="entry name" value="HTHLUXR"/>
</dbReference>
<dbReference type="Proteomes" id="UP001296993">
    <property type="component" value="Unassembled WGS sequence"/>
</dbReference>
<evidence type="ECO:0000259" key="4">
    <source>
        <dbReference type="PROSITE" id="PS50043"/>
    </source>
</evidence>
<comment type="caution">
    <text evidence="5">The sequence shown here is derived from an EMBL/GenBank/DDBJ whole genome shotgun (WGS) entry which is preliminary data.</text>
</comment>
<keyword evidence="3" id="KW-0804">Transcription</keyword>
<dbReference type="Gene3D" id="1.25.40.10">
    <property type="entry name" value="Tetratricopeptide repeat domain"/>
    <property type="match status" value="1"/>
</dbReference>
<accession>A0ABS4XIT9</accession>
<gene>
    <name evidence="5" type="ORF">JOF47_003689</name>
</gene>
<keyword evidence="1" id="KW-0805">Transcription regulation</keyword>
<evidence type="ECO:0000256" key="2">
    <source>
        <dbReference type="ARBA" id="ARBA00023125"/>
    </source>
</evidence>
<dbReference type="SUPFAM" id="SSF48452">
    <property type="entry name" value="TPR-like"/>
    <property type="match status" value="1"/>
</dbReference>
<dbReference type="InterPro" id="IPR000792">
    <property type="entry name" value="Tscrpt_reg_LuxR_C"/>
</dbReference>
<evidence type="ECO:0000313" key="6">
    <source>
        <dbReference type="Proteomes" id="UP001296993"/>
    </source>
</evidence>
<sequence>MCAFWLAFVLLNHGDLARGGGWIHRAERLLDSVGIDCVEEGYVVYAAALRRVFQGDPAGAEAGFSNAASFGDRFGNRELAALARVGHGRCLIHTGDIPGGMTLLDEAMATVSPAVVSPGAMGDLYCTVIDGCQEAFDVRRAQEWTEALSRWCDDQPGLVLYRGQCLIHRAELMLLSGLWSQALLEVQRACDRLSRPRSEPVLGAAYYVRAELHRLRGEEPEAEAAYRQARIWGREPQPGLAELRLAQGHVAEAYAALRRGLQEAGADPVARARLLGPYVNVALVSGAIEAARSGADELSTIAGSWDSPYLGAVSAYATGSVLLAEGDPAQALTHLRRARAAWVELELAYEAARTRILIGRACRDLGDSATADLELDAAHSELTRLGAAQDAAPVRSRVRGDGLSSRELEVLQQLATGKTNRAIASRLFVSEKTVATHVSSILRKLGVESRAAATAYAYQHHLL</sequence>
<dbReference type="InterPro" id="IPR011990">
    <property type="entry name" value="TPR-like_helical_dom_sf"/>
</dbReference>
<feature type="domain" description="HTH luxR-type" evidence="4">
    <location>
        <begin position="396"/>
        <end position="461"/>
    </location>
</feature>
<dbReference type="CDD" id="cd06170">
    <property type="entry name" value="LuxR_C_like"/>
    <property type="match status" value="1"/>
</dbReference>
<evidence type="ECO:0000313" key="5">
    <source>
        <dbReference type="EMBL" id="MBP2388178.1"/>
    </source>
</evidence>
<dbReference type="GO" id="GO:0003677">
    <property type="term" value="F:DNA binding"/>
    <property type="evidence" value="ECO:0007669"/>
    <property type="project" value="UniProtKB-KW"/>
</dbReference>
<evidence type="ECO:0000256" key="1">
    <source>
        <dbReference type="ARBA" id="ARBA00023015"/>
    </source>
</evidence>
<dbReference type="InterPro" id="IPR036388">
    <property type="entry name" value="WH-like_DNA-bd_sf"/>
</dbReference>
<evidence type="ECO:0000256" key="3">
    <source>
        <dbReference type="ARBA" id="ARBA00023163"/>
    </source>
</evidence>
<keyword evidence="2 5" id="KW-0238">DNA-binding</keyword>
<proteinExistence type="predicted"/>
<name>A0ABS4XIT9_9MICC</name>
<organism evidence="5 6">
    <name type="scientific">Paeniglutamicibacter kerguelensis</name>
    <dbReference type="NCBI Taxonomy" id="254788"/>
    <lineage>
        <taxon>Bacteria</taxon>
        <taxon>Bacillati</taxon>
        <taxon>Actinomycetota</taxon>
        <taxon>Actinomycetes</taxon>
        <taxon>Micrococcales</taxon>
        <taxon>Micrococcaceae</taxon>
        <taxon>Paeniglutamicibacter</taxon>
    </lineage>
</organism>
<dbReference type="SMART" id="SM00421">
    <property type="entry name" value="HTH_LUXR"/>
    <property type="match status" value="1"/>
</dbReference>
<dbReference type="RefSeq" id="WP_281070250.1">
    <property type="nucleotide sequence ID" value="NZ_BAAAJY010000022.1"/>
</dbReference>
<dbReference type="Pfam" id="PF00196">
    <property type="entry name" value="GerE"/>
    <property type="match status" value="1"/>
</dbReference>